<dbReference type="GO" id="GO:0000811">
    <property type="term" value="C:GINS complex"/>
    <property type="evidence" value="ECO:0007669"/>
    <property type="project" value="UniProtKB-UniRule"/>
</dbReference>
<gene>
    <name evidence="9" type="ORF">SEPMUDRAFT_84345</name>
</gene>
<feature type="domain" description="DNA replication complex GINS protein PSF3 N-terminal" evidence="8">
    <location>
        <begin position="5"/>
        <end position="56"/>
    </location>
</feature>
<dbReference type="InterPro" id="IPR036224">
    <property type="entry name" value="GINS_bundle-like_dom_sf"/>
</dbReference>
<name>M3D6J0_SPHMS</name>
<comment type="function">
    <text evidence="6">The GINS complex plays an essential role in the initiation of DNA replication.</text>
</comment>
<keyword evidence="5 6" id="KW-0539">Nucleus</keyword>
<feature type="domain" description="GINS subunit" evidence="7">
    <location>
        <begin position="80"/>
        <end position="173"/>
    </location>
</feature>
<dbReference type="InterPro" id="IPR038437">
    <property type="entry name" value="GINS_Psf3_sf"/>
</dbReference>
<dbReference type="GO" id="GO:1902975">
    <property type="term" value="P:mitotic DNA replication initiation"/>
    <property type="evidence" value="ECO:0007669"/>
    <property type="project" value="TreeGrafter"/>
</dbReference>
<evidence type="ECO:0000256" key="2">
    <source>
        <dbReference type="ARBA" id="ARBA00006343"/>
    </source>
</evidence>
<dbReference type="GeneID" id="27907486"/>
<dbReference type="PANTHER" id="PTHR22768:SF0">
    <property type="entry name" value="DNA REPLICATION COMPLEX GINS PROTEIN PSF3"/>
    <property type="match status" value="1"/>
</dbReference>
<evidence type="ECO:0000259" key="8">
    <source>
        <dbReference type="Pfam" id="PF22466"/>
    </source>
</evidence>
<dbReference type="OMA" id="YMATIKY"/>
<keyword evidence="4 6" id="KW-0235">DNA replication</keyword>
<dbReference type="SUPFAM" id="SSF160059">
    <property type="entry name" value="PriA/YqbF domain"/>
    <property type="match status" value="1"/>
</dbReference>
<evidence type="ECO:0000313" key="10">
    <source>
        <dbReference type="Proteomes" id="UP000016931"/>
    </source>
</evidence>
<comment type="subcellular location">
    <subcellularLocation>
        <location evidence="1 6">Nucleus</location>
    </subcellularLocation>
</comment>
<accession>M3D6J0</accession>
<evidence type="ECO:0000256" key="4">
    <source>
        <dbReference type="ARBA" id="ARBA00022705"/>
    </source>
</evidence>
<dbReference type="CDD" id="cd11713">
    <property type="entry name" value="GINS_A_psf3"/>
    <property type="match status" value="1"/>
</dbReference>
<dbReference type="InterPro" id="IPR010492">
    <property type="entry name" value="GINS_Psf3"/>
</dbReference>
<dbReference type="Proteomes" id="UP000016931">
    <property type="component" value="Unassembled WGS sequence"/>
</dbReference>
<dbReference type="PANTHER" id="PTHR22768">
    <property type="entry name" value="DNA REPLICATION COMPLEX GINS PROTEIN PSF3"/>
    <property type="match status" value="1"/>
</dbReference>
<protein>
    <recommendedName>
        <fullName evidence="3 6">DNA replication complex GINS protein PSF3</fullName>
    </recommendedName>
</protein>
<dbReference type="OrthoDB" id="10251744at2759"/>
<dbReference type="InterPro" id="IPR021151">
    <property type="entry name" value="GINS_A"/>
</dbReference>
<evidence type="ECO:0000256" key="5">
    <source>
        <dbReference type="ARBA" id="ARBA00023242"/>
    </source>
</evidence>
<dbReference type="RefSeq" id="XP_016761605.1">
    <property type="nucleotide sequence ID" value="XM_016910349.1"/>
</dbReference>
<dbReference type="AlphaFoldDB" id="M3D6J0"/>
<evidence type="ECO:0000259" key="7">
    <source>
        <dbReference type="Pfam" id="PF05916"/>
    </source>
</evidence>
<evidence type="ECO:0000313" key="9">
    <source>
        <dbReference type="EMBL" id="EMF13484.1"/>
    </source>
</evidence>
<reference evidence="9 10" key="1">
    <citation type="journal article" date="2012" name="PLoS Pathog.">
        <title>Diverse lifestyles and strategies of plant pathogenesis encoded in the genomes of eighteen Dothideomycetes fungi.</title>
        <authorList>
            <person name="Ohm R.A."/>
            <person name="Feau N."/>
            <person name="Henrissat B."/>
            <person name="Schoch C.L."/>
            <person name="Horwitz B.A."/>
            <person name="Barry K.W."/>
            <person name="Condon B.J."/>
            <person name="Copeland A.C."/>
            <person name="Dhillon B."/>
            <person name="Glaser F."/>
            <person name="Hesse C.N."/>
            <person name="Kosti I."/>
            <person name="LaButti K."/>
            <person name="Lindquist E.A."/>
            <person name="Lucas S."/>
            <person name="Salamov A.A."/>
            <person name="Bradshaw R.E."/>
            <person name="Ciuffetti L."/>
            <person name="Hamelin R.C."/>
            <person name="Kema G.H.J."/>
            <person name="Lawrence C."/>
            <person name="Scott J.A."/>
            <person name="Spatafora J.W."/>
            <person name="Turgeon B.G."/>
            <person name="de Wit P.J.G.M."/>
            <person name="Zhong S."/>
            <person name="Goodwin S.B."/>
            <person name="Grigoriev I.V."/>
        </authorList>
    </citation>
    <scope>NUCLEOTIDE SEQUENCE [LARGE SCALE GENOMIC DNA]</scope>
    <source>
        <strain evidence="9 10">SO2202</strain>
    </source>
</reference>
<dbReference type="Pfam" id="PF22466">
    <property type="entry name" value="PSF3_N"/>
    <property type="match status" value="1"/>
</dbReference>
<evidence type="ECO:0000256" key="1">
    <source>
        <dbReference type="ARBA" id="ARBA00004123"/>
    </source>
</evidence>
<evidence type="ECO:0000256" key="6">
    <source>
        <dbReference type="RuleBase" id="RU367161"/>
    </source>
</evidence>
<dbReference type="Pfam" id="PF05916">
    <property type="entry name" value="Sld5"/>
    <property type="match status" value="1"/>
</dbReference>
<dbReference type="eggNOG" id="KOG1106">
    <property type="taxonomic scope" value="Eukaryota"/>
</dbReference>
<sequence>MTGYYSPASILTESQKVRTTFELALDSQLSATLNNGNAIEPGTQIHLPIWLGQFLHVSEPGGVGTGSIASVDMPNALGKRVINAMSADPKSVDVRAQAQYFYGLAEKMLETQVNDELSDCLIDSFKQRSLEIADKAQNLRQTQKTGGSDEFLRGCDDTEVMVYKSAHEATKAVKAFFDAESHRL</sequence>
<keyword evidence="10" id="KW-1185">Reference proteome</keyword>
<dbReference type="STRING" id="692275.M3D6J0"/>
<comment type="subunit">
    <text evidence="6">Component of the GINS complex.</text>
</comment>
<dbReference type="HOGENOM" id="CLU_081646_0_1_1"/>
<dbReference type="SUPFAM" id="SSF158573">
    <property type="entry name" value="GINS helical bundle-like"/>
    <property type="match status" value="1"/>
</dbReference>
<dbReference type="InterPro" id="IPR055221">
    <property type="entry name" value="PSF3_N"/>
</dbReference>
<comment type="similarity">
    <text evidence="2 6">Belongs to the GINS3/PSF3 family.</text>
</comment>
<dbReference type="EMBL" id="KB456263">
    <property type="protein sequence ID" value="EMF13484.1"/>
    <property type="molecule type" value="Genomic_DNA"/>
</dbReference>
<evidence type="ECO:0000256" key="3">
    <source>
        <dbReference type="ARBA" id="ARBA00015140"/>
    </source>
</evidence>
<dbReference type="Gene3D" id="1.20.58.2050">
    <property type="match status" value="1"/>
</dbReference>
<proteinExistence type="inferred from homology"/>
<organism evidence="9 10">
    <name type="scientific">Sphaerulina musiva (strain SO2202)</name>
    <name type="common">Poplar stem canker fungus</name>
    <name type="synonym">Septoria musiva</name>
    <dbReference type="NCBI Taxonomy" id="692275"/>
    <lineage>
        <taxon>Eukaryota</taxon>
        <taxon>Fungi</taxon>
        <taxon>Dikarya</taxon>
        <taxon>Ascomycota</taxon>
        <taxon>Pezizomycotina</taxon>
        <taxon>Dothideomycetes</taxon>
        <taxon>Dothideomycetidae</taxon>
        <taxon>Mycosphaerellales</taxon>
        <taxon>Mycosphaerellaceae</taxon>
        <taxon>Sphaerulina</taxon>
    </lineage>
</organism>